<organism evidence="2 3">
    <name type="scientific">Choiromyces venosus 120613-1</name>
    <dbReference type="NCBI Taxonomy" id="1336337"/>
    <lineage>
        <taxon>Eukaryota</taxon>
        <taxon>Fungi</taxon>
        <taxon>Dikarya</taxon>
        <taxon>Ascomycota</taxon>
        <taxon>Pezizomycotina</taxon>
        <taxon>Pezizomycetes</taxon>
        <taxon>Pezizales</taxon>
        <taxon>Tuberaceae</taxon>
        <taxon>Choiromyces</taxon>
    </lineage>
</organism>
<protein>
    <recommendedName>
        <fullName evidence="4">Aspartic peptidase DDI1-type domain-containing protein</fullName>
    </recommendedName>
</protein>
<dbReference type="EMBL" id="ML120372">
    <property type="protein sequence ID" value="RPB01520.1"/>
    <property type="molecule type" value="Genomic_DNA"/>
</dbReference>
<dbReference type="AlphaFoldDB" id="A0A3N4JT76"/>
<sequence>MQTCRQDLIVLVVGPTELLRLNQLSVLTAYCITLHAGASAFTARKKATYVRNARNYESREKFDFVGAFRDAPMVGLKWGSFFDLEPSLKKDICHLLVQERAKGRERARGKGKGKKVTVDAGVGEALGDEEVAAVATDRDLGDVANFYTKGIIHTRAGEYRVSKILVDAGSVVNLMPIHLLRFIGAKLRKAGGMVIRTATNALAKIAFCADIRITVASVPCDLRVYALPEEYKPTYPLLLSRRWLQAVKAKGDYAGGRYCIMSSQGTRVRIPSDRSYRCDDGKAKSGRQLPRVPIVLRDKEASRHEMSAEVEEELEWQQAGGKRFFEELIDLIKRQAHEQMQEEDEEEGEDGVLSDDSEN</sequence>
<reference evidence="2 3" key="1">
    <citation type="journal article" date="2018" name="Nat. Ecol. Evol.">
        <title>Pezizomycetes genomes reveal the molecular basis of ectomycorrhizal truffle lifestyle.</title>
        <authorList>
            <person name="Murat C."/>
            <person name="Payen T."/>
            <person name="Noel B."/>
            <person name="Kuo A."/>
            <person name="Morin E."/>
            <person name="Chen J."/>
            <person name="Kohler A."/>
            <person name="Krizsan K."/>
            <person name="Balestrini R."/>
            <person name="Da Silva C."/>
            <person name="Montanini B."/>
            <person name="Hainaut M."/>
            <person name="Levati E."/>
            <person name="Barry K.W."/>
            <person name="Belfiori B."/>
            <person name="Cichocki N."/>
            <person name="Clum A."/>
            <person name="Dockter R.B."/>
            <person name="Fauchery L."/>
            <person name="Guy J."/>
            <person name="Iotti M."/>
            <person name="Le Tacon F."/>
            <person name="Lindquist E.A."/>
            <person name="Lipzen A."/>
            <person name="Malagnac F."/>
            <person name="Mello A."/>
            <person name="Molinier V."/>
            <person name="Miyauchi S."/>
            <person name="Poulain J."/>
            <person name="Riccioni C."/>
            <person name="Rubini A."/>
            <person name="Sitrit Y."/>
            <person name="Splivallo R."/>
            <person name="Traeger S."/>
            <person name="Wang M."/>
            <person name="Zifcakova L."/>
            <person name="Wipf D."/>
            <person name="Zambonelli A."/>
            <person name="Paolocci F."/>
            <person name="Nowrousian M."/>
            <person name="Ottonello S."/>
            <person name="Baldrian P."/>
            <person name="Spatafora J.W."/>
            <person name="Henrissat B."/>
            <person name="Nagy L.G."/>
            <person name="Aury J.M."/>
            <person name="Wincker P."/>
            <person name="Grigoriev I.V."/>
            <person name="Bonfante P."/>
            <person name="Martin F.M."/>
        </authorList>
    </citation>
    <scope>NUCLEOTIDE SEQUENCE [LARGE SCALE GENOMIC DNA]</scope>
    <source>
        <strain evidence="2 3">120613-1</strain>
    </source>
</reference>
<evidence type="ECO:0000256" key="1">
    <source>
        <dbReference type="SAM" id="MobiDB-lite"/>
    </source>
</evidence>
<name>A0A3N4JT76_9PEZI</name>
<dbReference type="Proteomes" id="UP000276215">
    <property type="component" value="Unassembled WGS sequence"/>
</dbReference>
<dbReference type="STRING" id="1336337.A0A3N4JT76"/>
<feature type="region of interest" description="Disordered" evidence="1">
    <location>
        <begin position="335"/>
        <end position="359"/>
    </location>
</feature>
<dbReference type="OrthoDB" id="5430981at2759"/>
<keyword evidence="3" id="KW-1185">Reference proteome</keyword>
<accession>A0A3N4JT76</accession>
<feature type="compositionally biased region" description="Acidic residues" evidence="1">
    <location>
        <begin position="341"/>
        <end position="359"/>
    </location>
</feature>
<evidence type="ECO:0000313" key="2">
    <source>
        <dbReference type="EMBL" id="RPB01520.1"/>
    </source>
</evidence>
<evidence type="ECO:0000313" key="3">
    <source>
        <dbReference type="Proteomes" id="UP000276215"/>
    </source>
</evidence>
<gene>
    <name evidence="2" type="ORF">L873DRAFT_1788206</name>
</gene>
<evidence type="ECO:0008006" key="4">
    <source>
        <dbReference type="Google" id="ProtNLM"/>
    </source>
</evidence>
<proteinExistence type="predicted"/>